<feature type="compositionally biased region" description="Low complexity" evidence="1">
    <location>
        <begin position="8"/>
        <end position="27"/>
    </location>
</feature>
<dbReference type="Proteomes" id="UP001205105">
    <property type="component" value="Unassembled WGS sequence"/>
</dbReference>
<feature type="compositionally biased region" description="Acidic residues" evidence="1">
    <location>
        <begin position="59"/>
        <end position="70"/>
    </location>
</feature>
<comment type="caution">
    <text evidence="2">The sequence shown here is derived from an EMBL/GenBank/DDBJ whole genome shotgun (WGS) entry which is preliminary data.</text>
</comment>
<feature type="region of interest" description="Disordered" evidence="1">
    <location>
        <begin position="1"/>
        <end position="70"/>
    </location>
</feature>
<accession>A0AAD5DUS5</accession>
<feature type="compositionally biased region" description="Low complexity" evidence="1">
    <location>
        <begin position="138"/>
        <end position="157"/>
    </location>
</feature>
<feature type="region of interest" description="Disordered" evidence="1">
    <location>
        <begin position="124"/>
        <end position="169"/>
    </location>
</feature>
<sequence length="399" mass="42885">MKVRSRRAPTAAAAAAAAAAGADASQAPNNPAERPRKQKRHPQARPAAAAAPEPSPEAPWEEAAEEDYDLESQMEDVLETIEEAKRSGTPLKDDVVRQLLCTLGEVRDAVRDQVQQQAKTNALLGQLVRDHNRRNPVTTPGGDASATTATAAPAAESSTRKLASTQGQKKALKSLVRPGLTRYMHTNNMLATKEELARVLAEALRPDEELADVRDTYDDWGDALGVVKTAAGEVRSTLVSRLLARAPQYLAPRYLGAESPYTADGKLDAEKAEAMVAEAHHLQKEGVHYGRRGMHYLLAYSVMGINEPSRDDITDMTVPGPAVAYAELAIKYRIGTSAGKMPDADSCAFDIEYQAYLKQVLARADAEAGCCLTFAGAATAESDEAEEEEAEEEGSSQPF</sequence>
<name>A0AAD5DUS5_9CHLO</name>
<evidence type="ECO:0000256" key="1">
    <source>
        <dbReference type="SAM" id="MobiDB-lite"/>
    </source>
</evidence>
<organism evidence="2 3">
    <name type="scientific">Chlorella ohadii</name>
    <dbReference type="NCBI Taxonomy" id="2649997"/>
    <lineage>
        <taxon>Eukaryota</taxon>
        <taxon>Viridiplantae</taxon>
        <taxon>Chlorophyta</taxon>
        <taxon>core chlorophytes</taxon>
        <taxon>Trebouxiophyceae</taxon>
        <taxon>Chlorellales</taxon>
        <taxon>Chlorellaceae</taxon>
        <taxon>Chlorella clade</taxon>
        <taxon>Chlorella</taxon>
    </lineage>
</organism>
<keyword evidence="3" id="KW-1185">Reference proteome</keyword>
<gene>
    <name evidence="2" type="ORF">COHA_002749</name>
</gene>
<protein>
    <submittedName>
        <fullName evidence="2">Uncharacterized protein</fullName>
    </submittedName>
</protein>
<dbReference type="AlphaFoldDB" id="A0AAD5DUS5"/>
<reference evidence="2" key="1">
    <citation type="submission" date="2020-11" db="EMBL/GenBank/DDBJ databases">
        <title>Chlorella ohadii genome sequencing and assembly.</title>
        <authorList>
            <person name="Murik O."/>
            <person name="Treves H."/>
            <person name="Kedem I."/>
            <person name="Shotland Y."/>
            <person name="Kaplan A."/>
        </authorList>
    </citation>
    <scope>NUCLEOTIDE SEQUENCE</scope>
    <source>
        <strain evidence="2">1</strain>
    </source>
</reference>
<evidence type="ECO:0000313" key="3">
    <source>
        <dbReference type="Proteomes" id="UP001205105"/>
    </source>
</evidence>
<dbReference type="EMBL" id="JADXDR010000037">
    <property type="protein sequence ID" value="KAI7843506.1"/>
    <property type="molecule type" value="Genomic_DNA"/>
</dbReference>
<evidence type="ECO:0000313" key="2">
    <source>
        <dbReference type="EMBL" id="KAI7843506.1"/>
    </source>
</evidence>
<proteinExistence type="predicted"/>